<dbReference type="InterPro" id="IPR036249">
    <property type="entry name" value="Thioredoxin-like_sf"/>
</dbReference>
<dbReference type="CDD" id="cd02961">
    <property type="entry name" value="PDI_a_family"/>
    <property type="match status" value="1"/>
</dbReference>
<dbReference type="Pfam" id="PF00085">
    <property type="entry name" value="Thioredoxin"/>
    <property type="match status" value="1"/>
</dbReference>
<gene>
    <name evidence="2" type="ORF">Fadolivirus_1_851</name>
</gene>
<feature type="domain" description="Thioredoxin" evidence="1">
    <location>
        <begin position="1"/>
        <end position="88"/>
    </location>
</feature>
<dbReference type="PROSITE" id="PS51352">
    <property type="entry name" value="THIOREDOXIN_2"/>
    <property type="match status" value="1"/>
</dbReference>
<dbReference type="SUPFAM" id="SSF52833">
    <property type="entry name" value="Thioredoxin-like"/>
    <property type="match status" value="1"/>
</dbReference>
<dbReference type="GO" id="GO:0015035">
    <property type="term" value="F:protein-disulfide reductase activity"/>
    <property type="evidence" value="ECO:0007669"/>
    <property type="project" value="TreeGrafter"/>
</dbReference>
<dbReference type="PANTHER" id="PTHR45815:SF3">
    <property type="entry name" value="PROTEIN DISULFIDE-ISOMERASE A6"/>
    <property type="match status" value="1"/>
</dbReference>
<evidence type="ECO:0000313" key="2">
    <source>
        <dbReference type="EMBL" id="QKF94309.1"/>
    </source>
</evidence>
<dbReference type="PROSITE" id="PS00194">
    <property type="entry name" value="THIOREDOXIN_1"/>
    <property type="match status" value="1"/>
</dbReference>
<evidence type="ECO:0000313" key="3">
    <source>
        <dbReference type="Proteomes" id="UP001162001"/>
    </source>
</evidence>
<dbReference type="InterPro" id="IPR013766">
    <property type="entry name" value="Thioredoxin_domain"/>
</dbReference>
<dbReference type="Gene3D" id="3.40.30.10">
    <property type="entry name" value="Glutaredoxin"/>
    <property type="match status" value="1"/>
</dbReference>
<dbReference type="Proteomes" id="UP001162001">
    <property type="component" value="Segment"/>
</dbReference>
<accession>A0A7D3UVM6</accession>
<dbReference type="EMBL" id="MT418680">
    <property type="protein sequence ID" value="QKF94309.1"/>
    <property type="molecule type" value="Genomic_DNA"/>
</dbReference>
<organism evidence="2 3">
    <name type="scientific">Fadolivirus FV1/VV64</name>
    <dbReference type="NCBI Taxonomy" id="3070911"/>
    <lineage>
        <taxon>Viruses</taxon>
        <taxon>Varidnaviria</taxon>
        <taxon>Bamfordvirae</taxon>
        <taxon>Nucleocytoviricota</taxon>
        <taxon>Megaviricetes</taxon>
        <taxon>Imitervirales</taxon>
        <taxon>Mimiviridae</taxon>
        <taxon>Klosneuvirinae</taxon>
        <taxon>Fadolivirus</taxon>
        <taxon>Fadolivirus algeromassiliense</taxon>
    </lineage>
</organism>
<sequence length="142" mass="16278">MPESEPRVILYFADWCGHCKKFKPEWNKLKIELKNMNISFAEYKDGTDDAVIQSAGIRGFPTIRIDGKEYNGDRSIDAILSYLTSDKKGELDMKYQQCGGGARFGFSPISMRGGKGKSDEYYKIKYLKYKAKYMKLRSELGI</sequence>
<dbReference type="InterPro" id="IPR017937">
    <property type="entry name" value="Thioredoxin_CS"/>
</dbReference>
<protein>
    <submittedName>
        <fullName evidence="2">Thioredoxin</fullName>
    </submittedName>
</protein>
<name>A0A7D3UVM6_9VIRU</name>
<dbReference type="PANTHER" id="PTHR45815">
    <property type="entry name" value="PROTEIN DISULFIDE-ISOMERASE A6"/>
    <property type="match status" value="1"/>
</dbReference>
<proteinExistence type="predicted"/>
<dbReference type="PROSITE" id="PS51354">
    <property type="entry name" value="GLUTAREDOXIN_2"/>
    <property type="match status" value="1"/>
</dbReference>
<evidence type="ECO:0000259" key="1">
    <source>
        <dbReference type="PROSITE" id="PS51352"/>
    </source>
</evidence>
<dbReference type="GO" id="GO:0034976">
    <property type="term" value="P:response to endoplasmic reticulum stress"/>
    <property type="evidence" value="ECO:0007669"/>
    <property type="project" value="TreeGrafter"/>
</dbReference>
<keyword evidence="3" id="KW-1185">Reference proteome</keyword>
<reference evidence="2 3" key="1">
    <citation type="submission" date="2020-04" db="EMBL/GenBank/DDBJ databases">
        <title>Advantages and limits of metagenomic assembly and binning of a giant virus.</title>
        <authorList>
            <person name="Schulz F."/>
            <person name="Andreani J."/>
            <person name="Francis R."/>
            <person name="Boudjemaa H."/>
            <person name="Bou Khalil J.Y."/>
            <person name="Lee J."/>
            <person name="La Scola B."/>
            <person name="Woyke T."/>
        </authorList>
    </citation>
    <scope>NUCLEOTIDE SEQUENCE [LARGE SCALE GENOMIC DNA]</scope>
    <source>
        <strain evidence="2 3">FV1/VV64</strain>
    </source>
</reference>